<keyword evidence="3" id="KW-0677">Repeat</keyword>
<dbReference type="InterPro" id="IPR011992">
    <property type="entry name" value="EF-hand-dom_pair"/>
</dbReference>
<dbReference type="PANTHER" id="PTHR23048">
    <property type="entry name" value="MYOSIN LIGHT CHAIN 1, 3"/>
    <property type="match status" value="1"/>
</dbReference>
<dbReference type="PANTHER" id="PTHR23048:SF0">
    <property type="entry name" value="CALMODULIN LIKE 3"/>
    <property type="match status" value="1"/>
</dbReference>
<dbReference type="GO" id="GO:0005509">
    <property type="term" value="F:calcium ion binding"/>
    <property type="evidence" value="ECO:0007669"/>
    <property type="project" value="InterPro"/>
</dbReference>
<dbReference type="CDD" id="cd00051">
    <property type="entry name" value="EFh"/>
    <property type="match status" value="1"/>
</dbReference>
<evidence type="ECO:0000256" key="3">
    <source>
        <dbReference type="ARBA" id="ARBA00022737"/>
    </source>
</evidence>
<dbReference type="InterPro" id="IPR036249">
    <property type="entry name" value="Thioredoxin-like_sf"/>
</dbReference>
<feature type="region of interest" description="Disordered" evidence="4">
    <location>
        <begin position="46"/>
        <end position="75"/>
    </location>
</feature>
<evidence type="ECO:0000256" key="1">
    <source>
        <dbReference type="ARBA" id="ARBA00005253"/>
    </source>
</evidence>
<comment type="similarity">
    <text evidence="1">Belongs to the centrin family.</text>
</comment>
<dbReference type="Proteomes" id="UP001165065">
    <property type="component" value="Unassembled WGS sequence"/>
</dbReference>
<dbReference type="InterPro" id="IPR002048">
    <property type="entry name" value="EF_hand_dom"/>
</dbReference>
<dbReference type="InterPro" id="IPR000595">
    <property type="entry name" value="cNMP-bd_dom"/>
</dbReference>
<dbReference type="Gene3D" id="3.40.30.10">
    <property type="entry name" value="Glutaredoxin"/>
    <property type="match status" value="1"/>
</dbReference>
<dbReference type="PRINTS" id="PR00103">
    <property type="entry name" value="CAMPKINASE"/>
</dbReference>
<dbReference type="InterPro" id="IPR014710">
    <property type="entry name" value="RmlC-like_jellyroll"/>
</dbReference>
<dbReference type="CDD" id="cd02961">
    <property type="entry name" value="PDI_a_family"/>
    <property type="match status" value="1"/>
</dbReference>
<gene>
    <name evidence="7" type="ORF">TrCOL_g10056</name>
</gene>
<dbReference type="SMART" id="SM00100">
    <property type="entry name" value="cNMP"/>
    <property type="match status" value="1"/>
</dbReference>
<evidence type="ECO:0000256" key="4">
    <source>
        <dbReference type="SAM" id="MobiDB-lite"/>
    </source>
</evidence>
<dbReference type="Pfam" id="PF00027">
    <property type="entry name" value="cNMP_binding"/>
    <property type="match status" value="1"/>
</dbReference>
<evidence type="ECO:0000313" key="7">
    <source>
        <dbReference type="EMBL" id="GMI37320.1"/>
    </source>
</evidence>
<dbReference type="PROSITE" id="PS00889">
    <property type="entry name" value="CNMP_BINDING_2"/>
    <property type="match status" value="1"/>
</dbReference>
<feature type="domain" description="Cyclic nucleotide-binding" evidence="5">
    <location>
        <begin position="236"/>
        <end position="330"/>
    </location>
</feature>
<protein>
    <recommendedName>
        <fullName evidence="2">Calmodulin</fullName>
    </recommendedName>
</protein>
<accession>A0A9W7G652</accession>
<dbReference type="InterPro" id="IPR050230">
    <property type="entry name" value="CALM/Myosin/TropC-like"/>
</dbReference>
<reference evidence="8" key="1">
    <citation type="journal article" date="2023" name="Commun. Biol.">
        <title>Genome analysis of Parmales, the sister group of diatoms, reveals the evolutionary specialization of diatoms from phago-mixotrophs to photoautotrophs.</title>
        <authorList>
            <person name="Ban H."/>
            <person name="Sato S."/>
            <person name="Yoshikawa S."/>
            <person name="Yamada K."/>
            <person name="Nakamura Y."/>
            <person name="Ichinomiya M."/>
            <person name="Sato N."/>
            <person name="Blanc-Mathieu R."/>
            <person name="Endo H."/>
            <person name="Kuwata A."/>
            <person name="Ogata H."/>
        </authorList>
    </citation>
    <scope>NUCLEOTIDE SEQUENCE [LARGE SCALE GENOMIC DNA]</scope>
</reference>
<dbReference type="PROSITE" id="PS51352">
    <property type="entry name" value="THIOREDOXIN_2"/>
    <property type="match status" value="1"/>
</dbReference>
<evidence type="ECO:0000259" key="6">
    <source>
        <dbReference type="PROSITE" id="PS51352"/>
    </source>
</evidence>
<evidence type="ECO:0000313" key="8">
    <source>
        <dbReference type="Proteomes" id="UP001165065"/>
    </source>
</evidence>
<dbReference type="InterPro" id="IPR018488">
    <property type="entry name" value="cNMP-bd_CS"/>
</dbReference>
<dbReference type="GO" id="GO:0016460">
    <property type="term" value="C:myosin II complex"/>
    <property type="evidence" value="ECO:0007669"/>
    <property type="project" value="TreeGrafter"/>
</dbReference>
<evidence type="ECO:0000256" key="2">
    <source>
        <dbReference type="ARBA" id="ARBA00020786"/>
    </source>
</evidence>
<dbReference type="Pfam" id="PF00085">
    <property type="entry name" value="Thioredoxin"/>
    <property type="match status" value="1"/>
</dbReference>
<dbReference type="PROSITE" id="PS50042">
    <property type="entry name" value="CNMP_BINDING_3"/>
    <property type="match status" value="1"/>
</dbReference>
<dbReference type="OrthoDB" id="26525at2759"/>
<dbReference type="SUPFAM" id="SSF47473">
    <property type="entry name" value="EF-hand"/>
    <property type="match status" value="1"/>
</dbReference>
<dbReference type="CDD" id="cd00038">
    <property type="entry name" value="CAP_ED"/>
    <property type="match status" value="1"/>
</dbReference>
<dbReference type="InterPro" id="IPR018490">
    <property type="entry name" value="cNMP-bd_dom_sf"/>
</dbReference>
<dbReference type="FunFam" id="1.10.238.10:FF:000178">
    <property type="entry name" value="Calmodulin-2 A"/>
    <property type="match status" value="1"/>
</dbReference>
<dbReference type="Gene3D" id="1.10.238.10">
    <property type="entry name" value="EF-hand"/>
    <property type="match status" value="2"/>
</dbReference>
<comment type="caution">
    <text evidence="7">The sequence shown here is derived from an EMBL/GenBank/DDBJ whole genome shotgun (WGS) entry which is preliminary data.</text>
</comment>
<evidence type="ECO:0000259" key="5">
    <source>
        <dbReference type="PROSITE" id="PS50042"/>
    </source>
</evidence>
<dbReference type="AlphaFoldDB" id="A0A9W7G652"/>
<feature type="domain" description="Thioredoxin" evidence="6">
    <location>
        <begin position="51"/>
        <end position="224"/>
    </location>
</feature>
<dbReference type="SUPFAM" id="SSF52833">
    <property type="entry name" value="Thioredoxin-like"/>
    <property type="match status" value="1"/>
</dbReference>
<dbReference type="InterPro" id="IPR013766">
    <property type="entry name" value="Thioredoxin_domain"/>
</dbReference>
<dbReference type="EMBL" id="BRYA01000072">
    <property type="protein sequence ID" value="GMI37320.1"/>
    <property type="molecule type" value="Genomic_DNA"/>
</dbReference>
<dbReference type="SUPFAM" id="SSF51206">
    <property type="entry name" value="cAMP-binding domain-like"/>
    <property type="match status" value="1"/>
</dbReference>
<dbReference type="Gene3D" id="2.60.120.10">
    <property type="entry name" value="Jelly Rolls"/>
    <property type="match status" value="1"/>
</dbReference>
<sequence>MMTTSTWRERVVFPVKGYNDEIPAFSTRSVSLSGRWQDSMRLDASVEEGSVEEGVSSSDIRATGGEDGSQGVFEPVDNITNLSNEEDHKRFLGENPDKLVVMKFYAPWCRACKGLEPKYKRIANVDDAKDVVFAQFDVQHNKKFVKSLGILALPNVHFYSGGPEIKVLESFPCGPSKVPILKKKLADYITNRLDADGNVIIVEEDGEPNVTESAPCAERDTIITKEEENMIRNIVYFVDMPESDFQEMLSKATLSSFEPGSTIMKQGFEGAKFYVIRDGEVEVKARTGKEDPSILSSDYEGVVVNRLDTGNFFGERSLITGEPRAATIKAVKSAETTRCFTFKQNEIPASCALSGKKREMISKDVFERVDDKYGAVGVQELKLSQEEKAVKVDLDPASVIPLLQKFKMVRTAARCFDHIMETSPKWGDPAELYRRSLLVGQLTEAQKTEFKAVFDIIDGGDERDGKITLLDLKRVMESVGQARTDEELAAMINKANPAIDGNVVLEYDEFVGMIAEAEFYNLFVDTFNALDKQNSGFIRAGDLRVVLEEMGGVAMGSDERTSIVKVADDDMLIDYDYFSRMLIGA</sequence>
<keyword evidence="8" id="KW-1185">Reference proteome</keyword>
<organism evidence="7 8">
    <name type="scientific">Triparma columacea</name>
    <dbReference type="NCBI Taxonomy" id="722753"/>
    <lineage>
        <taxon>Eukaryota</taxon>
        <taxon>Sar</taxon>
        <taxon>Stramenopiles</taxon>
        <taxon>Ochrophyta</taxon>
        <taxon>Bolidophyceae</taxon>
        <taxon>Parmales</taxon>
        <taxon>Triparmaceae</taxon>
        <taxon>Triparma</taxon>
    </lineage>
</organism>
<name>A0A9W7G652_9STRA</name>
<proteinExistence type="inferred from homology"/>